<organism evidence="6 7">
    <name type="scientific">Alteromonas gilva</name>
    <dbReference type="NCBI Taxonomy" id="2987522"/>
    <lineage>
        <taxon>Bacteria</taxon>
        <taxon>Pseudomonadati</taxon>
        <taxon>Pseudomonadota</taxon>
        <taxon>Gammaproteobacteria</taxon>
        <taxon>Alteromonadales</taxon>
        <taxon>Alteromonadaceae</taxon>
        <taxon>Alteromonas/Salinimonas group</taxon>
        <taxon>Alteromonas</taxon>
    </lineage>
</organism>
<accession>A0ABT5L8V6</accession>
<dbReference type="PANTHER" id="PTHR42988">
    <property type="entry name" value="PHOSPHOHYDROLASE"/>
    <property type="match status" value="1"/>
</dbReference>
<keyword evidence="3" id="KW-0408">Iron</keyword>
<dbReference type="Pfam" id="PF00149">
    <property type="entry name" value="Metallophos"/>
    <property type="match status" value="1"/>
</dbReference>
<evidence type="ECO:0000256" key="3">
    <source>
        <dbReference type="ARBA" id="ARBA00023004"/>
    </source>
</evidence>
<evidence type="ECO:0000256" key="4">
    <source>
        <dbReference type="ARBA" id="ARBA00025742"/>
    </source>
</evidence>
<evidence type="ECO:0000259" key="5">
    <source>
        <dbReference type="Pfam" id="PF00149"/>
    </source>
</evidence>
<comment type="similarity">
    <text evidence="4">Belongs to the cyclic nucleotide phosphodiesterase class-III family.</text>
</comment>
<dbReference type="InterPro" id="IPR050884">
    <property type="entry name" value="CNP_phosphodiesterase-III"/>
</dbReference>
<protein>
    <submittedName>
        <fullName evidence="6">Metallophosphoesterase</fullName>
    </submittedName>
</protein>
<reference evidence="6 7" key="1">
    <citation type="submission" date="2022-10" db="EMBL/GenBank/DDBJ databases">
        <title>Alteromonas sp. chi3 Genome sequencing.</title>
        <authorList>
            <person name="Park S."/>
        </authorList>
    </citation>
    <scope>NUCLEOTIDE SEQUENCE [LARGE SCALE GENOMIC DNA]</scope>
    <source>
        <strain evidence="7">chi3</strain>
    </source>
</reference>
<evidence type="ECO:0000313" key="6">
    <source>
        <dbReference type="EMBL" id="MDC8833066.1"/>
    </source>
</evidence>
<feature type="domain" description="Calcineurin-like phosphoesterase" evidence="5">
    <location>
        <begin position="1"/>
        <end position="189"/>
    </location>
</feature>
<evidence type="ECO:0000256" key="2">
    <source>
        <dbReference type="ARBA" id="ARBA00022801"/>
    </source>
</evidence>
<dbReference type="RefSeq" id="WP_273642986.1">
    <property type="nucleotide sequence ID" value="NZ_JAQQXP010000005.1"/>
</dbReference>
<name>A0ABT5L8V6_9ALTE</name>
<dbReference type="Proteomes" id="UP001218788">
    <property type="component" value="Unassembled WGS sequence"/>
</dbReference>
<dbReference type="EMBL" id="JAQQXP010000005">
    <property type="protein sequence ID" value="MDC8833066.1"/>
    <property type="molecule type" value="Genomic_DNA"/>
</dbReference>
<gene>
    <name evidence="6" type="ORF">OIK42_20105</name>
</gene>
<evidence type="ECO:0000256" key="1">
    <source>
        <dbReference type="ARBA" id="ARBA00022723"/>
    </source>
</evidence>
<keyword evidence="2" id="KW-0378">Hydrolase</keyword>
<proteinExistence type="inferred from homology"/>
<dbReference type="PANTHER" id="PTHR42988:SF2">
    <property type="entry name" value="CYCLIC NUCLEOTIDE PHOSPHODIESTERASE CBUA0032-RELATED"/>
    <property type="match status" value="1"/>
</dbReference>
<keyword evidence="7" id="KW-1185">Reference proteome</keyword>
<dbReference type="Gene3D" id="3.60.21.10">
    <property type="match status" value="1"/>
</dbReference>
<dbReference type="InterPro" id="IPR029052">
    <property type="entry name" value="Metallo-depent_PP-like"/>
</dbReference>
<dbReference type="SUPFAM" id="SSF56300">
    <property type="entry name" value="Metallo-dependent phosphatases"/>
    <property type="match status" value="1"/>
</dbReference>
<dbReference type="InterPro" id="IPR004843">
    <property type="entry name" value="Calcineurin-like_PHP"/>
</dbReference>
<evidence type="ECO:0000313" key="7">
    <source>
        <dbReference type="Proteomes" id="UP001218788"/>
    </source>
</evidence>
<sequence length="243" mass="26210">MKLVQISDCHLFAAPDQAGYANISPARSLSKVLQAVAAEKPDGVLVTGDISGDGSALSYQLFLSLMAYYCGDLNWRVIPGNHDNNSGFSGHLSNQWLKPGQPWQVGDTIVHGLDTRDQGTLGYVCEKQLMVIAGAIAAQADNVHVLALHHHPVPTQSWMDKHALRNTQALSDFVLANPIAMLLHGHIHADYAAQLNGCPVYGVPSTCWQWQLSKDFGVSDAPAGYRIITSDSAKLSTTIVRIA</sequence>
<keyword evidence="1" id="KW-0479">Metal-binding</keyword>
<comment type="caution">
    <text evidence="6">The sequence shown here is derived from an EMBL/GenBank/DDBJ whole genome shotgun (WGS) entry which is preliminary data.</text>
</comment>